<dbReference type="InterPro" id="IPR000453">
    <property type="entry name" value="Chorismate_synth"/>
</dbReference>
<dbReference type="Pfam" id="PF01264">
    <property type="entry name" value="Chorismate_synt"/>
    <property type="match status" value="1"/>
</dbReference>
<evidence type="ECO:0000256" key="6">
    <source>
        <dbReference type="ARBA" id="ARBA00023141"/>
    </source>
</evidence>
<dbReference type="RefSeq" id="WP_380082516.1">
    <property type="nucleotide sequence ID" value="NZ_JBHSWD010000001.1"/>
</dbReference>
<dbReference type="PROSITE" id="PS00787">
    <property type="entry name" value="CHORISMATE_SYNTHASE_1"/>
    <property type="match status" value="1"/>
</dbReference>
<keyword evidence="5" id="KW-0028">Amino-acid biosynthesis</keyword>
<keyword evidence="7 8" id="KW-0456">Lyase</keyword>
<sequence>MRFLTAGESHGPQLTAILEGLPAHLPLTAEHIDAWLRRRQGATAVGGAWL</sequence>
<evidence type="ECO:0000256" key="4">
    <source>
        <dbReference type="ARBA" id="ARBA00013036"/>
    </source>
</evidence>
<evidence type="ECO:0000313" key="9">
    <source>
        <dbReference type="Proteomes" id="UP001596297"/>
    </source>
</evidence>
<dbReference type="SUPFAM" id="SSF103263">
    <property type="entry name" value="Chorismate synthase, AroC"/>
    <property type="match status" value="1"/>
</dbReference>
<keyword evidence="9" id="KW-1185">Reference proteome</keyword>
<organism evidence="8 9">
    <name type="scientific">Deinococcus lacus</name>
    <dbReference type="NCBI Taxonomy" id="392561"/>
    <lineage>
        <taxon>Bacteria</taxon>
        <taxon>Thermotogati</taxon>
        <taxon>Deinococcota</taxon>
        <taxon>Deinococci</taxon>
        <taxon>Deinococcales</taxon>
        <taxon>Deinococcaceae</taxon>
        <taxon>Deinococcus</taxon>
    </lineage>
</organism>
<evidence type="ECO:0000256" key="5">
    <source>
        <dbReference type="ARBA" id="ARBA00022605"/>
    </source>
</evidence>
<evidence type="ECO:0000256" key="2">
    <source>
        <dbReference type="ARBA" id="ARBA00005044"/>
    </source>
</evidence>
<comment type="cofactor">
    <cofactor evidence="1">
        <name>FMNH2</name>
        <dbReference type="ChEBI" id="CHEBI:57618"/>
    </cofactor>
</comment>
<dbReference type="EC" id="4.2.3.5" evidence="4"/>
<dbReference type="Gene3D" id="3.60.150.10">
    <property type="entry name" value="Chorismate synthase AroC"/>
    <property type="match status" value="1"/>
</dbReference>
<evidence type="ECO:0000256" key="7">
    <source>
        <dbReference type="ARBA" id="ARBA00023239"/>
    </source>
</evidence>
<name>A0ABW1YB30_9DEIO</name>
<accession>A0ABW1YB30</accession>
<reference evidence="9" key="1">
    <citation type="journal article" date="2019" name="Int. J. Syst. Evol. Microbiol.">
        <title>The Global Catalogue of Microorganisms (GCM) 10K type strain sequencing project: providing services to taxonomists for standard genome sequencing and annotation.</title>
        <authorList>
            <consortium name="The Broad Institute Genomics Platform"/>
            <consortium name="The Broad Institute Genome Sequencing Center for Infectious Disease"/>
            <person name="Wu L."/>
            <person name="Ma J."/>
        </authorList>
    </citation>
    <scope>NUCLEOTIDE SEQUENCE [LARGE SCALE GENOMIC DNA]</scope>
    <source>
        <strain evidence="9">CGMCC 1.15772</strain>
    </source>
</reference>
<gene>
    <name evidence="8" type="ORF">ACFP81_05450</name>
</gene>
<dbReference type="InterPro" id="IPR035904">
    <property type="entry name" value="Chorismate_synth_AroC_sf"/>
</dbReference>
<keyword evidence="6" id="KW-0057">Aromatic amino acid biosynthesis</keyword>
<protein>
    <recommendedName>
        <fullName evidence="4">chorismate synthase</fullName>
        <ecNumber evidence="4">4.2.3.5</ecNumber>
    </recommendedName>
</protein>
<evidence type="ECO:0000256" key="3">
    <source>
        <dbReference type="ARBA" id="ARBA00008014"/>
    </source>
</evidence>
<evidence type="ECO:0000313" key="8">
    <source>
        <dbReference type="EMBL" id="MFC6591511.1"/>
    </source>
</evidence>
<dbReference type="EMBL" id="JBHSWD010000001">
    <property type="protein sequence ID" value="MFC6591511.1"/>
    <property type="molecule type" value="Genomic_DNA"/>
</dbReference>
<dbReference type="Proteomes" id="UP001596297">
    <property type="component" value="Unassembled WGS sequence"/>
</dbReference>
<dbReference type="InterPro" id="IPR020541">
    <property type="entry name" value="Chorismate_synthase_CS"/>
</dbReference>
<comment type="caution">
    <text evidence="8">The sequence shown here is derived from an EMBL/GenBank/DDBJ whole genome shotgun (WGS) entry which is preliminary data.</text>
</comment>
<evidence type="ECO:0000256" key="1">
    <source>
        <dbReference type="ARBA" id="ARBA00001914"/>
    </source>
</evidence>
<dbReference type="GO" id="GO:0004107">
    <property type="term" value="F:chorismate synthase activity"/>
    <property type="evidence" value="ECO:0007669"/>
    <property type="project" value="UniProtKB-EC"/>
</dbReference>
<comment type="similarity">
    <text evidence="3">Belongs to the chorismate synthase family.</text>
</comment>
<proteinExistence type="inferred from homology"/>
<comment type="pathway">
    <text evidence="2">Metabolic intermediate biosynthesis; chorismate biosynthesis; chorismate from D-erythrose 4-phosphate and phosphoenolpyruvate: step 7/7.</text>
</comment>